<proteinExistence type="predicted"/>
<feature type="compositionally biased region" description="Low complexity" evidence="1">
    <location>
        <begin position="149"/>
        <end position="165"/>
    </location>
</feature>
<feature type="region of interest" description="Disordered" evidence="1">
    <location>
        <begin position="142"/>
        <end position="168"/>
    </location>
</feature>
<evidence type="ECO:0000313" key="3">
    <source>
        <dbReference type="Proteomes" id="UP000706163"/>
    </source>
</evidence>
<dbReference type="AlphaFoldDB" id="A0A921H063"/>
<evidence type="ECO:0000256" key="1">
    <source>
        <dbReference type="SAM" id="MobiDB-lite"/>
    </source>
</evidence>
<dbReference type="EMBL" id="DYVT01000110">
    <property type="protein sequence ID" value="HJF68531.1"/>
    <property type="molecule type" value="Genomic_DNA"/>
</dbReference>
<gene>
    <name evidence="2" type="ORF">K8V85_09500</name>
</gene>
<reference evidence="2" key="1">
    <citation type="journal article" date="2021" name="PeerJ">
        <title>Extensive microbial diversity within the chicken gut microbiome revealed by metagenomics and culture.</title>
        <authorList>
            <person name="Gilroy R."/>
            <person name="Ravi A."/>
            <person name="Getino M."/>
            <person name="Pursley I."/>
            <person name="Horton D.L."/>
            <person name="Alikhan N.F."/>
            <person name="Baker D."/>
            <person name="Gharbi K."/>
            <person name="Hall N."/>
            <person name="Watson M."/>
            <person name="Adriaenssens E.M."/>
            <person name="Foster-Nyarko E."/>
            <person name="Jarju S."/>
            <person name="Secka A."/>
            <person name="Antonio M."/>
            <person name="Oren A."/>
            <person name="Chaudhuri R.R."/>
            <person name="La Ragione R."/>
            <person name="Hildebrand F."/>
            <person name="Pallen M.J."/>
        </authorList>
    </citation>
    <scope>NUCLEOTIDE SEQUENCE</scope>
    <source>
        <strain evidence="2">CHK149-3286</strain>
    </source>
</reference>
<dbReference type="Proteomes" id="UP000706163">
    <property type="component" value="Unassembled WGS sequence"/>
</dbReference>
<dbReference type="InterPro" id="IPR007499">
    <property type="entry name" value="ERF_bacteria_virus"/>
</dbReference>
<name>A0A921H063_9STAP</name>
<sequence length="240" mass="27327">MASEKLNLYQKIIEVRKSIGKITKDSTAGKGSKFSYDYVSGSLILSKIKEEMNNQKLLFTPLIKDKNYKQVDTTNRYGKPETNYIVELDLSYKWINADNPEETLEIPFYAIGEQSDPSKAFGTALTYSERYVLLKMFNLPTDEDDADAKPQQSKQQKKQPQQQRQDAGKVELVKNNANVLAKILTANDQPMTQQDVISAYLNGGNLKDVSNEALVEISNRIKAKIEDYKKRDQAKEQENK</sequence>
<comment type="caution">
    <text evidence="2">The sequence shown here is derived from an EMBL/GenBank/DDBJ whole genome shotgun (WGS) entry which is preliminary data.</text>
</comment>
<reference evidence="2" key="2">
    <citation type="submission" date="2021-09" db="EMBL/GenBank/DDBJ databases">
        <authorList>
            <person name="Gilroy R."/>
        </authorList>
    </citation>
    <scope>NUCLEOTIDE SEQUENCE</scope>
    <source>
        <strain evidence="2">CHK149-3286</strain>
    </source>
</reference>
<protein>
    <submittedName>
        <fullName evidence="2">ERF family protein</fullName>
    </submittedName>
</protein>
<dbReference type="Pfam" id="PF04404">
    <property type="entry name" value="ERF"/>
    <property type="match status" value="1"/>
</dbReference>
<organism evidence="2 3">
    <name type="scientific">Staphylococcus kloosii</name>
    <dbReference type="NCBI Taxonomy" id="29384"/>
    <lineage>
        <taxon>Bacteria</taxon>
        <taxon>Bacillati</taxon>
        <taxon>Bacillota</taxon>
        <taxon>Bacilli</taxon>
        <taxon>Bacillales</taxon>
        <taxon>Staphylococcaceae</taxon>
        <taxon>Staphylococcus</taxon>
    </lineage>
</organism>
<accession>A0A921H063</accession>
<dbReference type="RefSeq" id="WP_278675858.1">
    <property type="nucleotide sequence ID" value="NZ_DYVT01000110.1"/>
</dbReference>
<evidence type="ECO:0000313" key="2">
    <source>
        <dbReference type="EMBL" id="HJF68531.1"/>
    </source>
</evidence>